<dbReference type="STRING" id="1890683.A0A427YLG1"/>
<evidence type="ECO:0000256" key="5">
    <source>
        <dbReference type="ARBA" id="ARBA00023274"/>
    </source>
</evidence>
<evidence type="ECO:0000256" key="1">
    <source>
        <dbReference type="ARBA" id="ARBA00004173"/>
    </source>
</evidence>
<proteinExistence type="inferred from homology"/>
<evidence type="ECO:0000256" key="2">
    <source>
        <dbReference type="ARBA" id="ARBA00009254"/>
    </source>
</evidence>
<keyword evidence="5" id="KW-0687">Ribonucleoprotein</keyword>
<evidence type="ECO:0000256" key="4">
    <source>
        <dbReference type="ARBA" id="ARBA00023128"/>
    </source>
</evidence>
<dbReference type="InterPro" id="IPR038340">
    <property type="entry name" value="MRP-L47_sf"/>
</dbReference>
<comment type="subcellular location">
    <subcellularLocation>
        <location evidence="1">Mitochondrion</location>
    </subcellularLocation>
</comment>
<gene>
    <name evidence="9" type="primary">MRPL4</name>
    <name evidence="9" type="ORF">EHS25_009251</name>
</gene>
<evidence type="ECO:0000313" key="9">
    <source>
        <dbReference type="EMBL" id="RSH91881.1"/>
    </source>
</evidence>
<dbReference type="OrthoDB" id="270763at2759"/>
<evidence type="ECO:0000256" key="3">
    <source>
        <dbReference type="ARBA" id="ARBA00022980"/>
    </source>
</evidence>
<dbReference type="AlphaFoldDB" id="A0A427YLG1"/>
<sequence>MSRLPRLLRLMHTTNRQIPNPGQGGAPPTPSISPSTHEHHHAPRPQTDHLGPDPTHVLDPTGHDVSPSPSGSSSTLAALHAAKFTPKGKAIPTRPARTTPVSLPSGEPEPKTYPPGDEYFAGLTERKQRQHPLWQFFHVPSEAKATLDAKASGPPQNMGSLELLGDDDDNIKSGRAWSAAELRQKSFADLHTLWYVLLKERNVIATQREERRRLGLSSREGGDLITKRAFKCRKSMARIKYVLNERRLGLIAAATPQLQRPAPHIPWSAMASSDPFAAVAAARGDVPLPIGVLTEETTEGQTGTEEAVIPEEQVAQEEVESRDEGFGGGQEAKEFVEQVKVVDGHVEKKL</sequence>
<dbReference type="Proteomes" id="UP000279259">
    <property type="component" value="Unassembled WGS sequence"/>
</dbReference>
<dbReference type="PANTHER" id="PTHR21183:SF18">
    <property type="entry name" value="LARGE RIBOSOMAL SUBUNIT PROTEIN UL29M"/>
    <property type="match status" value="1"/>
</dbReference>
<comment type="similarity">
    <text evidence="2">Belongs to the universal ribosomal protein uL29 family.</text>
</comment>
<organism evidence="9 10">
    <name type="scientific">Saitozyma podzolica</name>
    <dbReference type="NCBI Taxonomy" id="1890683"/>
    <lineage>
        <taxon>Eukaryota</taxon>
        <taxon>Fungi</taxon>
        <taxon>Dikarya</taxon>
        <taxon>Basidiomycota</taxon>
        <taxon>Agaricomycotina</taxon>
        <taxon>Tremellomycetes</taxon>
        <taxon>Tremellales</taxon>
        <taxon>Trimorphomycetaceae</taxon>
        <taxon>Saitozyma</taxon>
    </lineage>
</organism>
<dbReference type="Gene3D" id="6.10.330.20">
    <property type="match status" value="1"/>
</dbReference>
<evidence type="ECO:0000256" key="8">
    <source>
        <dbReference type="SAM" id="MobiDB-lite"/>
    </source>
</evidence>
<dbReference type="PANTHER" id="PTHR21183">
    <property type="entry name" value="RIBOSOMAL PROTEIN L47, MITOCHONDRIAL-RELATED"/>
    <property type="match status" value="1"/>
</dbReference>
<name>A0A427YLG1_9TREE</name>
<dbReference type="Pfam" id="PF06984">
    <property type="entry name" value="MRP-L47"/>
    <property type="match status" value="1"/>
</dbReference>
<feature type="region of interest" description="Disordered" evidence="8">
    <location>
        <begin position="1"/>
        <end position="114"/>
    </location>
</feature>
<protein>
    <recommendedName>
        <fullName evidence="6">Large ribosomal subunit protein uL29m</fullName>
    </recommendedName>
    <alternativeName>
        <fullName evidence="7">54S ribosomal protein L4, mitochondrial</fullName>
    </alternativeName>
</protein>
<dbReference type="GO" id="GO:0003735">
    <property type="term" value="F:structural constituent of ribosome"/>
    <property type="evidence" value="ECO:0007669"/>
    <property type="project" value="InterPro"/>
</dbReference>
<evidence type="ECO:0000256" key="6">
    <source>
        <dbReference type="ARBA" id="ARBA00035289"/>
    </source>
</evidence>
<dbReference type="GO" id="GO:0005762">
    <property type="term" value="C:mitochondrial large ribosomal subunit"/>
    <property type="evidence" value="ECO:0007669"/>
    <property type="project" value="TreeGrafter"/>
</dbReference>
<dbReference type="GO" id="GO:0032543">
    <property type="term" value="P:mitochondrial translation"/>
    <property type="evidence" value="ECO:0007669"/>
    <property type="project" value="TreeGrafter"/>
</dbReference>
<dbReference type="InterPro" id="IPR010729">
    <property type="entry name" value="Ribosomal_uL29_mit"/>
</dbReference>
<evidence type="ECO:0000313" key="10">
    <source>
        <dbReference type="Proteomes" id="UP000279259"/>
    </source>
</evidence>
<comment type="caution">
    <text evidence="9">The sequence shown here is derived from an EMBL/GenBank/DDBJ whole genome shotgun (WGS) entry which is preliminary data.</text>
</comment>
<feature type="region of interest" description="Disordered" evidence="8">
    <location>
        <begin position="297"/>
        <end position="330"/>
    </location>
</feature>
<accession>A0A427YLG1</accession>
<dbReference type="EMBL" id="RSCD01000007">
    <property type="protein sequence ID" value="RSH91881.1"/>
    <property type="molecule type" value="Genomic_DNA"/>
</dbReference>
<evidence type="ECO:0000256" key="7">
    <source>
        <dbReference type="ARBA" id="ARBA00035399"/>
    </source>
</evidence>
<reference evidence="9 10" key="1">
    <citation type="submission" date="2018-11" db="EMBL/GenBank/DDBJ databases">
        <title>Genome sequence of Saitozyma podzolica DSM 27192.</title>
        <authorList>
            <person name="Aliyu H."/>
            <person name="Gorte O."/>
            <person name="Ochsenreither K."/>
        </authorList>
    </citation>
    <scope>NUCLEOTIDE SEQUENCE [LARGE SCALE GENOMIC DNA]</scope>
    <source>
        <strain evidence="9 10">DSM 27192</strain>
    </source>
</reference>
<keyword evidence="4" id="KW-0496">Mitochondrion</keyword>
<keyword evidence="10" id="KW-1185">Reference proteome</keyword>
<keyword evidence="3 9" id="KW-0689">Ribosomal protein</keyword>